<dbReference type="EMBL" id="CP037452">
    <property type="protein sequence ID" value="QDV53947.1"/>
    <property type="molecule type" value="Genomic_DNA"/>
</dbReference>
<dbReference type="Proteomes" id="UP000318313">
    <property type="component" value="Chromosome"/>
</dbReference>
<proteinExistence type="predicted"/>
<evidence type="ECO:0000259" key="2">
    <source>
        <dbReference type="Pfam" id="PF13478"/>
    </source>
</evidence>
<accession>A0A518ILI8</accession>
<dbReference type="InterPro" id="IPR052698">
    <property type="entry name" value="MoCofactor_Util/Proc"/>
</dbReference>
<keyword evidence="3" id="KW-0560">Oxidoreductase</keyword>
<protein>
    <submittedName>
        <fullName evidence="3">Putative xanthine dehydrogenase subunit A</fullName>
        <ecNumber evidence="3">1.17.1.4</ecNumber>
    </submittedName>
</protein>
<dbReference type="InterPro" id="IPR003777">
    <property type="entry name" value="XdhC_CoxI"/>
</dbReference>
<feature type="domain" description="XdhC- CoxI" evidence="1">
    <location>
        <begin position="12"/>
        <end position="77"/>
    </location>
</feature>
<dbReference type="RefSeq" id="WP_145313767.1">
    <property type="nucleotide sequence ID" value="NZ_CP037452.1"/>
</dbReference>
<dbReference type="PANTHER" id="PTHR30388:SF6">
    <property type="entry name" value="XANTHINE DEHYDROGENASE SUBUNIT A-RELATED"/>
    <property type="match status" value="1"/>
</dbReference>
<dbReference type="GO" id="GO:0004854">
    <property type="term" value="F:xanthine dehydrogenase activity"/>
    <property type="evidence" value="ECO:0007669"/>
    <property type="project" value="UniProtKB-EC"/>
</dbReference>
<dbReference type="InterPro" id="IPR036291">
    <property type="entry name" value="NAD(P)-bd_dom_sf"/>
</dbReference>
<dbReference type="EC" id="1.17.1.4" evidence="3"/>
<dbReference type="SUPFAM" id="SSF51735">
    <property type="entry name" value="NAD(P)-binding Rossmann-fold domains"/>
    <property type="match status" value="1"/>
</dbReference>
<feature type="domain" description="XdhC Rossmann" evidence="2">
    <location>
        <begin position="195"/>
        <end position="337"/>
    </location>
</feature>
<dbReference type="Gene3D" id="3.40.50.720">
    <property type="entry name" value="NAD(P)-binding Rossmann-like Domain"/>
    <property type="match status" value="1"/>
</dbReference>
<organism evidence="3 4">
    <name type="scientific">Gimesia fumaroli</name>
    <dbReference type="NCBI Taxonomy" id="2527976"/>
    <lineage>
        <taxon>Bacteria</taxon>
        <taxon>Pseudomonadati</taxon>
        <taxon>Planctomycetota</taxon>
        <taxon>Planctomycetia</taxon>
        <taxon>Planctomycetales</taxon>
        <taxon>Planctomycetaceae</taxon>
        <taxon>Gimesia</taxon>
    </lineage>
</organism>
<dbReference type="Pfam" id="PF02625">
    <property type="entry name" value="XdhC_CoxI"/>
    <property type="match status" value="1"/>
</dbReference>
<dbReference type="KEGG" id="gfm:Enr17x_60300"/>
<dbReference type="AlphaFoldDB" id="A0A518ILI8"/>
<dbReference type="Pfam" id="PF13478">
    <property type="entry name" value="XdhC_C"/>
    <property type="match status" value="1"/>
</dbReference>
<reference evidence="3 4" key="1">
    <citation type="submission" date="2019-03" db="EMBL/GenBank/DDBJ databases">
        <title>Deep-cultivation of Planctomycetes and their phenomic and genomic characterization uncovers novel biology.</title>
        <authorList>
            <person name="Wiegand S."/>
            <person name="Jogler M."/>
            <person name="Boedeker C."/>
            <person name="Pinto D."/>
            <person name="Vollmers J."/>
            <person name="Rivas-Marin E."/>
            <person name="Kohn T."/>
            <person name="Peeters S.H."/>
            <person name="Heuer A."/>
            <person name="Rast P."/>
            <person name="Oberbeckmann S."/>
            <person name="Bunk B."/>
            <person name="Jeske O."/>
            <person name="Meyerdierks A."/>
            <person name="Storesund J.E."/>
            <person name="Kallscheuer N."/>
            <person name="Luecker S."/>
            <person name="Lage O.M."/>
            <person name="Pohl T."/>
            <person name="Merkel B.J."/>
            <person name="Hornburger P."/>
            <person name="Mueller R.-W."/>
            <person name="Bruemmer F."/>
            <person name="Labrenz M."/>
            <person name="Spormann A.M."/>
            <person name="Op den Camp H."/>
            <person name="Overmann J."/>
            <person name="Amann R."/>
            <person name="Jetten M.S.M."/>
            <person name="Mascher T."/>
            <person name="Medema M.H."/>
            <person name="Devos D.P."/>
            <person name="Kaster A.-K."/>
            <person name="Ovreas L."/>
            <person name="Rohde M."/>
            <person name="Galperin M.Y."/>
            <person name="Jogler C."/>
        </authorList>
    </citation>
    <scope>NUCLEOTIDE SEQUENCE [LARGE SCALE GENOMIC DNA]</scope>
    <source>
        <strain evidence="3 4">Enr17</strain>
    </source>
</reference>
<evidence type="ECO:0000313" key="3">
    <source>
        <dbReference type="EMBL" id="QDV53947.1"/>
    </source>
</evidence>
<name>A0A518ILI8_9PLAN</name>
<dbReference type="PANTHER" id="PTHR30388">
    <property type="entry name" value="ALDEHYDE OXIDOREDUCTASE MOLYBDENUM COFACTOR ASSEMBLY PROTEIN"/>
    <property type="match status" value="1"/>
</dbReference>
<keyword evidence="4" id="KW-1185">Reference proteome</keyword>
<evidence type="ECO:0000259" key="1">
    <source>
        <dbReference type="Pfam" id="PF02625"/>
    </source>
</evidence>
<gene>
    <name evidence="3" type="primary">pucA</name>
    <name evidence="3" type="ORF">Enr17x_60300</name>
</gene>
<evidence type="ECO:0000313" key="4">
    <source>
        <dbReference type="Proteomes" id="UP000318313"/>
    </source>
</evidence>
<dbReference type="OrthoDB" id="9773039at2"/>
<sequence>MRELLLELEQAVQQQKPVCYTCLVETRGSTPQKPGAAMLIYRDGSQAGTLGGGCVEAEVKRRALRMFEADAPEIMTFQLDSDYGWDDGLICGGRMKVLVDPIRSEADLEYYKSMLQLLDGDQGCTEAVVINPETAAGGSETDRYLIDAESNIVAWRGQPEPPSQLWDGLKPIKNRPRPYVNGGIAYLTFLQTCQLVIVGCGHIGQKVAALASDVGFEIIAVDDRQEYCNSERFPDAKQLIVGSFDTVLSDLTVNKDTFIIIVTRGHNHDEEALGHLAQTEARYIGMIGSKRKVKLIFEDLLRTGTPRAALADVHAPLGFDIGSQTVPEIALSIVAELVAYRNLDTIPASYQRPSLVEEIKTPDQVG</sequence>
<dbReference type="InterPro" id="IPR027051">
    <property type="entry name" value="XdhC_Rossmann_dom"/>
</dbReference>